<keyword evidence="3" id="KW-1185">Reference proteome</keyword>
<gene>
    <name evidence="2" type="ORF">ACFO3O_22330</name>
</gene>
<proteinExistence type="predicted"/>
<evidence type="ECO:0000313" key="2">
    <source>
        <dbReference type="EMBL" id="MFC4636659.1"/>
    </source>
</evidence>
<dbReference type="EMBL" id="JBHSFV010000030">
    <property type="protein sequence ID" value="MFC4636659.1"/>
    <property type="molecule type" value="Genomic_DNA"/>
</dbReference>
<sequence length="242" mass="27921">MKNNDFTAFAKFAKASKIPQINSHGKAVIYTRVSTKDQLDNASLETQKKYCELFAKKKGIEVLEYFGGTHESAQSDERKEFQKMLTYVRRHKKEVRCIIVYSYDRFSRTGANGAYISDQLKKKEGIITLSVLQEVDVTTASGSFQQNLYYMFSQFDNELRRDKSVSGMKEKLRKGFWIATVPFGYTNLNPGKGKVQNIVINEQGKLLRYAFKWKANENLSHREIAEKLERKGLIINQKKLSD</sequence>
<dbReference type="CDD" id="cd00338">
    <property type="entry name" value="Ser_Recombinase"/>
    <property type="match status" value="1"/>
</dbReference>
<feature type="non-terminal residue" evidence="2">
    <location>
        <position position="242"/>
    </location>
</feature>
<dbReference type="InterPro" id="IPR050639">
    <property type="entry name" value="SSR_resolvase"/>
</dbReference>
<dbReference type="RefSeq" id="WP_379983040.1">
    <property type="nucleotide sequence ID" value="NZ_JBHSFV010000030.1"/>
</dbReference>
<name>A0ABV9I2V3_9FLAO</name>
<organism evidence="2 3">
    <name type="scientific">Dokdonia ponticola</name>
    <dbReference type="NCBI Taxonomy" id="2041041"/>
    <lineage>
        <taxon>Bacteria</taxon>
        <taxon>Pseudomonadati</taxon>
        <taxon>Bacteroidota</taxon>
        <taxon>Flavobacteriia</taxon>
        <taxon>Flavobacteriales</taxon>
        <taxon>Flavobacteriaceae</taxon>
        <taxon>Dokdonia</taxon>
    </lineage>
</organism>
<feature type="domain" description="Resolvase/invertase-type recombinase catalytic" evidence="1">
    <location>
        <begin position="26"/>
        <end position="175"/>
    </location>
</feature>
<comment type="caution">
    <text evidence="2">The sequence shown here is derived from an EMBL/GenBank/DDBJ whole genome shotgun (WGS) entry which is preliminary data.</text>
</comment>
<dbReference type="InterPro" id="IPR006119">
    <property type="entry name" value="Resolv_N"/>
</dbReference>
<evidence type="ECO:0000259" key="1">
    <source>
        <dbReference type="PROSITE" id="PS51736"/>
    </source>
</evidence>
<dbReference type="Gene3D" id="3.90.1750.20">
    <property type="entry name" value="Putative Large Serine Recombinase, Chain B, Domain 2"/>
    <property type="match status" value="1"/>
</dbReference>
<dbReference type="SUPFAM" id="SSF53041">
    <property type="entry name" value="Resolvase-like"/>
    <property type="match status" value="1"/>
</dbReference>
<dbReference type="PROSITE" id="PS51736">
    <property type="entry name" value="RECOMBINASES_3"/>
    <property type="match status" value="1"/>
</dbReference>
<protein>
    <submittedName>
        <fullName evidence="2">Recombinase family protein</fullName>
    </submittedName>
</protein>
<dbReference type="PANTHER" id="PTHR30461:SF23">
    <property type="entry name" value="DNA RECOMBINASE-RELATED"/>
    <property type="match status" value="1"/>
</dbReference>
<evidence type="ECO:0000313" key="3">
    <source>
        <dbReference type="Proteomes" id="UP001596043"/>
    </source>
</evidence>
<dbReference type="Proteomes" id="UP001596043">
    <property type="component" value="Unassembled WGS sequence"/>
</dbReference>
<dbReference type="PANTHER" id="PTHR30461">
    <property type="entry name" value="DNA-INVERTASE FROM LAMBDOID PROPHAGE"/>
    <property type="match status" value="1"/>
</dbReference>
<dbReference type="InterPro" id="IPR038109">
    <property type="entry name" value="DNA_bind_recomb_sf"/>
</dbReference>
<dbReference type="SMART" id="SM00857">
    <property type="entry name" value="Resolvase"/>
    <property type="match status" value="1"/>
</dbReference>
<dbReference type="Gene3D" id="3.40.50.1390">
    <property type="entry name" value="Resolvase, N-terminal catalytic domain"/>
    <property type="match status" value="1"/>
</dbReference>
<dbReference type="Pfam" id="PF00239">
    <property type="entry name" value="Resolvase"/>
    <property type="match status" value="1"/>
</dbReference>
<dbReference type="InterPro" id="IPR036162">
    <property type="entry name" value="Resolvase-like_N_sf"/>
</dbReference>
<reference evidence="3" key="1">
    <citation type="journal article" date="2019" name="Int. J. Syst. Evol. Microbiol.">
        <title>The Global Catalogue of Microorganisms (GCM) 10K type strain sequencing project: providing services to taxonomists for standard genome sequencing and annotation.</title>
        <authorList>
            <consortium name="The Broad Institute Genomics Platform"/>
            <consortium name="The Broad Institute Genome Sequencing Center for Infectious Disease"/>
            <person name="Wu L."/>
            <person name="Ma J."/>
        </authorList>
    </citation>
    <scope>NUCLEOTIDE SEQUENCE [LARGE SCALE GENOMIC DNA]</scope>
    <source>
        <strain evidence="3">YJ-61-S</strain>
    </source>
</reference>
<accession>A0ABV9I2V3</accession>